<feature type="transmembrane region" description="Helical" evidence="12">
    <location>
        <begin position="129"/>
        <end position="152"/>
    </location>
</feature>
<keyword evidence="10 12" id="KW-1133">Transmembrane helix</keyword>
<evidence type="ECO:0000256" key="12">
    <source>
        <dbReference type="SAM" id="Phobius"/>
    </source>
</evidence>
<sequence>MKYFGKVFTIAKKDLLSEVRARKLTPAMMVFSLIVIIIFNFVFEPGLQRVESLGPGILWVTFSFAGMMGLARSFSSEQEQSALRGLMLAPVDRSAIYLGKLISNLIFLFGIEFISLLVFSVFFNIDIFRFLPGLGAVLGIATLGFVAIGTLYSAMVLNIRLREVFLPVLLFPVMIPVLIAAVQLTAHVLEGNRLSDAGKWLGLLAAYDVIFLTVGLMTFEFVIGE</sequence>
<dbReference type="InterPro" id="IPR026031">
    <property type="entry name" value="Cyt_c_CcmB_bac"/>
</dbReference>
<comment type="caution">
    <text evidence="13">The sequence shown here is derived from an EMBL/GenBank/DDBJ whole genome shotgun (WGS) entry which is preliminary data.</text>
</comment>
<evidence type="ECO:0000256" key="6">
    <source>
        <dbReference type="ARBA" id="ARBA00022475"/>
    </source>
</evidence>
<feature type="transmembrane region" description="Helical" evidence="12">
    <location>
        <begin position="21"/>
        <end position="43"/>
    </location>
</feature>
<dbReference type="PIRSF" id="PIRSF002764">
    <property type="entry name" value="CcmB"/>
    <property type="match status" value="1"/>
</dbReference>
<dbReference type="PANTHER" id="PTHR30070">
    <property type="entry name" value="HEME EXPORTER PROTEIN B"/>
    <property type="match status" value="1"/>
</dbReference>
<dbReference type="GO" id="GO:0017004">
    <property type="term" value="P:cytochrome complex assembly"/>
    <property type="evidence" value="ECO:0007669"/>
    <property type="project" value="UniProtKB-KW"/>
</dbReference>
<keyword evidence="6" id="KW-1003">Cell membrane</keyword>
<comment type="similarity">
    <text evidence="3">Belongs to the CcmB/CycW/HelB family.</text>
</comment>
<evidence type="ECO:0000256" key="2">
    <source>
        <dbReference type="ARBA" id="ARBA00004429"/>
    </source>
</evidence>
<dbReference type="Pfam" id="PF03379">
    <property type="entry name" value="CcmB"/>
    <property type="match status" value="1"/>
</dbReference>
<keyword evidence="8 12" id="KW-0812">Transmembrane</keyword>
<dbReference type="PANTHER" id="PTHR30070:SF1">
    <property type="entry name" value="CYTOCHROME C BIOGENESIS B-RELATED"/>
    <property type="match status" value="1"/>
</dbReference>
<feature type="transmembrane region" description="Helical" evidence="12">
    <location>
        <begin position="164"/>
        <end position="188"/>
    </location>
</feature>
<comment type="function">
    <text evidence="1">Required for the export of heme to the periplasm for the biogenesis of c-type cytochromes.</text>
</comment>
<evidence type="ECO:0000256" key="4">
    <source>
        <dbReference type="ARBA" id="ARBA00016452"/>
    </source>
</evidence>
<dbReference type="InterPro" id="IPR003544">
    <property type="entry name" value="Cyt_c_biogenesis_CcmB"/>
</dbReference>
<keyword evidence="7" id="KW-0997">Cell inner membrane</keyword>
<dbReference type="GO" id="GO:0005886">
    <property type="term" value="C:plasma membrane"/>
    <property type="evidence" value="ECO:0007669"/>
    <property type="project" value="UniProtKB-SubCell"/>
</dbReference>
<protein>
    <recommendedName>
        <fullName evidence="4">Heme exporter protein B</fullName>
    </recommendedName>
</protein>
<keyword evidence="9" id="KW-0201">Cytochrome c-type biogenesis</keyword>
<evidence type="ECO:0000256" key="10">
    <source>
        <dbReference type="ARBA" id="ARBA00022989"/>
    </source>
</evidence>
<name>A0A0F9HPE3_9ZZZZ</name>
<evidence type="ECO:0000256" key="9">
    <source>
        <dbReference type="ARBA" id="ARBA00022748"/>
    </source>
</evidence>
<feature type="transmembrane region" description="Helical" evidence="12">
    <location>
        <begin position="55"/>
        <end position="74"/>
    </location>
</feature>
<gene>
    <name evidence="13" type="ORF">LCGC14_1757210</name>
</gene>
<keyword evidence="5" id="KW-0813">Transport</keyword>
<accession>A0A0F9HPE3</accession>
<feature type="transmembrane region" description="Helical" evidence="12">
    <location>
        <begin position="95"/>
        <end position="123"/>
    </location>
</feature>
<comment type="subcellular location">
    <subcellularLocation>
        <location evidence="2">Cell inner membrane</location>
        <topology evidence="2">Multi-pass membrane protein</topology>
    </subcellularLocation>
</comment>
<keyword evidence="11 12" id="KW-0472">Membrane</keyword>
<dbReference type="GO" id="GO:1903607">
    <property type="term" value="P:cytochrome c biosynthetic process"/>
    <property type="evidence" value="ECO:0007669"/>
    <property type="project" value="TreeGrafter"/>
</dbReference>
<evidence type="ECO:0000256" key="7">
    <source>
        <dbReference type="ARBA" id="ARBA00022519"/>
    </source>
</evidence>
<evidence type="ECO:0000256" key="5">
    <source>
        <dbReference type="ARBA" id="ARBA00022448"/>
    </source>
</evidence>
<evidence type="ECO:0000256" key="11">
    <source>
        <dbReference type="ARBA" id="ARBA00023136"/>
    </source>
</evidence>
<evidence type="ECO:0000256" key="3">
    <source>
        <dbReference type="ARBA" id="ARBA00010544"/>
    </source>
</evidence>
<evidence type="ECO:0000256" key="1">
    <source>
        <dbReference type="ARBA" id="ARBA00002442"/>
    </source>
</evidence>
<feature type="transmembrane region" description="Helical" evidence="12">
    <location>
        <begin position="200"/>
        <end position="223"/>
    </location>
</feature>
<proteinExistence type="inferred from homology"/>
<evidence type="ECO:0000313" key="13">
    <source>
        <dbReference type="EMBL" id="KKM05132.1"/>
    </source>
</evidence>
<reference evidence="13" key="1">
    <citation type="journal article" date="2015" name="Nature">
        <title>Complex archaea that bridge the gap between prokaryotes and eukaryotes.</title>
        <authorList>
            <person name="Spang A."/>
            <person name="Saw J.H."/>
            <person name="Jorgensen S.L."/>
            <person name="Zaremba-Niedzwiedzka K."/>
            <person name="Martijn J."/>
            <person name="Lind A.E."/>
            <person name="van Eijk R."/>
            <person name="Schleper C."/>
            <person name="Guy L."/>
            <person name="Ettema T.J."/>
        </authorList>
    </citation>
    <scope>NUCLEOTIDE SEQUENCE</scope>
</reference>
<dbReference type="AlphaFoldDB" id="A0A0F9HPE3"/>
<dbReference type="EMBL" id="LAZR01016293">
    <property type="protein sequence ID" value="KKM05132.1"/>
    <property type="molecule type" value="Genomic_DNA"/>
</dbReference>
<dbReference type="PRINTS" id="PR01414">
    <property type="entry name" value="CCMBBIOGNSIS"/>
</dbReference>
<organism evidence="13">
    <name type="scientific">marine sediment metagenome</name>
    <dbReference type="NCBI Taxonomy" id="412755"/>
    <lineage>
        <taxon>unclassified sequences</taxon>
        <taxon>metagenomes</taxon>
        <taxon>ecological metagenomes</taxon>
    </lineage>
</organism>
<evidence type="ECO:0000256" key="8">
    <source>
        <dbReference type="ARBA" id="ARBA00022692"/>
    </source>
</evidence>
<dbReference type="GO" id="GO:0015232">
    <property type="term" value="F:heme transmembrane transporter activity"/>
    <property type="evidence" value="ECO:0007669"/>
    <property type="project" value="InterPro"/>
</dbReference>